<name>A0ABR2HPR5_9PEZI</name>
<protein>
    <submittedName>
        <fullName evidence="4">Amidase</fullName>
    </submittedName>
</protein>
<dbReference type="EMBL" id="JAPCWZ010000009">
    <property type="protein sequence ID" value="KAK8851039.1"/>
    <property type="molecule type" value="Genomic_DNA"/>
</dbReference>
<dbReference type="SUPFAM" id="SSF75304">
    <property type="entry name" value="Amidase signature (AS) enzymes"/>
    <property type="match status" value="1"/>
</dbReference>
<sequence>MSKLPSRGTATEQITAFDLLGVLSRILQSREKLKHICQGMAHMIDEIINPWHSSYLLDRADNWAGLIRDWHPKSAYENSMLVTRREAYRFTWLARLDFLITPPHATPALPHGAMKDAVRSYGYTFLFNLDYTAGVMPVTHVDRELDQLPADSDIKKLNGVARGEYKHYDATAMYGLPVVVQVVGKLGEETVLPAMKRIEDALGGEKKYKPIDIEDID</sequence>
<dbReference type="PANTHER" id="PTHR46072">
    <property type="entry name" value="AMIDASE-RELATED-RELATED"/>
    <property type="match status" value="1"/>
</dbReference>
<accession>A0ABR2HPR5</accession>
<keyword evidence="2" id="KW-0378">Hydrolase</keyword>
<comment type="caution">
    <text evidence="4">The sequence shown here is derived from an EMBL/GenBank/DDBJ whole genome shotgun (WGS) entry which is preliminary data.</text>
</comment>
<dbReference type="InterPro" id="IPR036928">
    <property type="entry name" value="AS_sf"/>
</dbReference>
<comment type="similarity">
    <text evidence="1">Belongs to the amidase family.</text>
</comment>
<dbReference type="PANTHER" id="PTHR46072:SF10">
    <property type="entry name" value="ACETAMIDASE"/>
    <property type="match status" value="1"/>
</dbReference>
<evidence type="ECO:0000256" key="2">
    <source>
        <dbReference type="ARBA" id="ARBA00022801"/>
    </source>
</evidence>
<reference evidence="4 5" key="1">
    <citation type="journal article" date="2024" name="IMA Fungus">
        <title>Apiospora arundinis, a panoply of carbohydrate-active enzymes and secondary metabolites.</title>
        <authorList>
            <person name="Sorensen T."/>
            <person name="Petersen C."/>
            <person name="Muurmann A.T."/>
            <person name="Christiansen J.V."/>
            <person name="Brundto M.L."/>
            <person name="Overgaard C.K."/>
            <person name="Boysen A.T."/>
            <person name="Wollenberg R.D."/>
            <person name="Larsen T.O."/>
            <person name="Sorensen J.L."/>
            <person name="Nielsen K.L."/>
            <person name="Sondergaard T.E."/>
        </authorList>
    </citation>
    <scope>NUCLEOTIDE SEQUENCE [LARGE SCALE GENOMIC DNA]</scope>
    <source>
        <strain evidence="4 5">AAU 773</strain>
    </source>
</reference>
<feature type="domain" description="Amidase" evidence="3">
    <location>
        <begin position="35"/>
        <end position="190"/>
    </location>
</feature>
<dbReference type="Pfam" id="PF01425">
    <property type="entry name" value="Amidase"/>
    <property type="match status" value="1"/>
</dbReference>
<gene>
    <name evidence="4" type="ORF">PGQ11_013518</name>
</gene>
<evidence type="ECO:0000313" key="4">
    <source>
        <dbReference type="EMBL" id="KAK8851039.1"/>
    </source>
</evidence>
<evidence type="ECO:0000259" key="3">
    <source>
        <dbReference type="Pfam" id="PF01425"/>
    </source>
</evidence>
<dbReference type="Proteomes" id="UP001390339">
    <property type="component" value="Unassembled WGS sequence"/>
</dbReference>
<evidence type="ECO:0000256" key="1">
    <source>
        <dbReference type="ARBA" id="ARBA00009199"/>
    </source>
</evidence>
<dbReference type="Gene3D" id="3.90.1300.10">
    <property type="entry name" value="Amidase signature (AS) domain"/>
    <property type="match status" value="1"/>
</dbReference>
<proteinExistence type="inferred from homology"/>
<evidence type="ECO:0000313" key="5">
    <source>
        <dbReference type="Proteomes" id="UP001390339"/>
    </source>
</evidence>
<keyword evidence="5" id="KW-1185">Reference proteome</keyword>
<dbReference type="InterPro" id="IPR023631">
    <property type="entry name" value="Amidase_dom"/>
</dbReference>
<organism evidence="4 5">
    <name type="scientific">Apiospora arundinis</name>
    <dbReference type="NCBI Taxonomy" id="335852"/>
    <lineage>
        <taxon>Eukaryota</taxon>
        <taxon>Fungi</taxon>
        <taxon>Dikarya</taxon>
        <taxon>Ascomycota</taxon>
        <taxon>Pezizomycotina</taxon>
        <taxon>Sordariomycetes</taxon>
        <taxon>Xylariomycetidae</taxon>
        <taxon>Amphisphaeriales</taxon>
        <taxon>Apiosporaceae</taxon>
        <taxon>Apiospora</taxon>
    </lineage>
</organism>